<sequence length="476" mass="54735">MAGINQDQYARSVHHEMIFREAEVNAPINKCAVCDQLPKIACGPCLNAVVVDEHGNKRKNLKFYCSQLCLQADRPSHNAECERLFKQKVSTQYIQRAQNAGLVAFEIFETLVSRSWQQDIKRVKVTRSRDKTLVAIEVTPAPAGNTGPPYLDPRGELLYQFPPANLQNQRDQDIIQAMLADRNSVWAFIIMDLFVKYLFKDLVDDVENDILEINHGLQEHVHHIVKHMVPEEQEKQPYSDCYGEKGVYMIKLKSGDHVSLDLTGKQYNLGHEPVTPWADYWETWVTDILDCVQSGTHFEIHQENLRSMASDSPAWLKFIMELLFFCERVKNTFFSGRAFKLEELNGLHGEELTKKIKQATHLLDGNVRLWELFESPNAPMSVRYPAEEGYSSAAAFDPTSLHRTRKTNWEEVAKVAFDPNIDERVRNMNYDLLKYQCSVVIPGGHPVMYCDFQPCVDIPDKYLSINPYAQMMQSRD</sequence>
<dbReference type="EMBL" id="KZ678128">
    <property type="protein sequence ID" value="PSN74238.1"/>
    <property type="molecule type" value="Genomic_DNA"/>
</dbReference>
<dbReference type="OrthoDB" id="3785113at2759"/>
<evidence type="ECO:0008006" key="3">
    <source>
        <dbReference type="Google" id="ProtNLM"/>
    </source>
</evidence>
<keyword evidence="2" id="KW-1185">Reference proteome</keyword>
<evidence type="ECO:0000313" key="1">
    <source>
        <dbReference type="EMBL" id="PSN74238.1"/>
    </source>
</evidence>
<organism evidence="1 2">
    <name type="scientific">Corynespora cassiicola Philippines</name>
    <dbReference type="NCBI Taxonomy" id="1448308"/>
    <lineage>
        <taxon>Eukaryota</taxon>
        <taxon>Fungi</taxon>
        <taxon>Dikarya</taxon>
        <taxon>Ascomycota</taxon>
        <taxon>Pezizomycotina</taxon>
        <taxon>Dothideomycetes</taxon>
        <taxon>Pleosporomycetidae</taxon>
        <taxon>Pleosporales</taxon>
        <taxon>Corynesporascaceae</taxon>
        <taxon>Corynespora</taxon>
    </lineage>
</organism>
<evidence type="ECO:0000313" key="2">
    <source>
        <dbReference type="Proteomes" id="UP000240883"/>
    </source>
</evidence>
<gene>
    <name evidence="1" type="ORF">BS50DRAFT_567101</name>
</gene>
<name>A0A2T2PA50_CORCC</name>
<accession>A0A2T2PA50</accession>
<dbReference type="AlphaFoldDB" id="A0A2T2PA50"/>
<proteinExistence type="predicted"/>
<reference evidence="1 2" key="1">
    <citation type="journal article" date="2018" name="Front. Microbiol.">
        <title>Genome-Wide Analysis of Corynespora cassiicola Leaf Fall Disease Putative Effectors.</title>
        <authorList>
            <person name="Lopez D."/>
            <person name="Ribeiro S."/>
            <person name="Label P."/>
            <person name="Fumanal B."/>
            <person name="Venisse J.S."/>
            <person name="Kohler A."/>
            <person name="de Oliveira R.R."/>
            <person name="Labutti K."/>
            <person name="Lipzen A."/>
            <person name="Lail K."/>
            <person name="Bauer D."/>
            <person name="Ohm R.A."/>
            <person name="Barry K.W."/>
            <person name="Spatafora J."/>
            <person name="Grigoriev I.V."/>
            <person name="Martin F.M."/>
            <person name="Pujade-Renaud V."/>
        </authorList>
    </citation>
    <scope>NUCLEOTIDE SEQUENCE [LARGE SCALE GENOMIC DNA]</scope>
    <source>
        <strain evidence="1 2">Philippines</strain>
    </source>
</reference>
<dbReference type="Gene3D" id="6.10.140.2220">
    <property type="match status" value="1"/>
</dbReference>
<dbReference type="STRING" id="1448308.A0A2T2PA50"/>
<protein>
    <recommendedName>
        <fullName evidence="3">MYND-type zinc finger protein samB</fullName>
    </recommendedName>
</protein>
<dbReference type="Proteomes" id="UP000240883">
    <property type="component" value="Unassembled WGS sequence"/>
</dbReference>